<feature type="compositionally biased region" description="Pro residues" evidence="1">
    <location>
        <begin position="259"/>
        <end position="275"/>
    </location>
</feature>
<dbReference type="EMBL" id="JANTHZ010000005">
    <property type="protein sequence ID" value="MCS0496136.1"/>
    <property type="molecule type" value="Genomic_DNA"/>
</dbReference>
<organism evidence="3 4">
    <name type="scientific">Ancylobacter mangrovi</name>
    <dbReference type="NCBI Taxonomy" id="2972472"/>
    <lineage>
        <taxon>Bacteria</taxon>
        <taxon>Pseudomonadati</taxon>
        <taxon>Pseudomonadota</taxon>
        <taxon>Alphaproteobacteria</taxon>
        <taxon>Hyphomicrobiales</taxon>
        <taxon>Xanthobacteraceae</taxon>
        <taxon>Ancylobacter</taxon>
    </lineage>
</organism>
<dbReference type="AlphaFoldDB" id="A0A9X2PCJ0"/>
<keyword evidence="3" id="KW-0966">Cell projection</keyword>
<evidence type="ECO:0000313" key="3">
    <source>
        <dbReference type="EMBL" id="MCS0496136.1"/>
    </source>
</evidence>
<keyword evidence="3" id="KW-0969">Cilium</keyword>
<keyword evidence="2" id="KW-0812">Transmembrane</keyword>
<keyword evidence="2" id="KW-1133">Transmembrane helix</keyword>
<name>A0A9X2PCJ0_9HYPH</name>
<feature type="transmembrane region" description="Helical" evidence="2">
    <location>
        <begin position="12"/>
        <end position="33"/>
    </location>
</feature>
<keyword evidence="3" id="KW-0282">Flagellum</keyword>
<evidence type="ECO:0000313" key="4">
    <source>
        <dbReference type="Proteomes" id="UP001151088"/>
    </source>
</evidence>
<comment type="caution">
    <text evidence="3">The sequence shown here is derived from an EMBL/GenBank/DDBJ whole genome shotgun (WGS) entry which is preliminary data.</text>
</comment>
<evidence type="ECO:0000256" key="1">
    <source>
        <dbReference type="SAM" id="MobiDB-lite"/>
    </source>
</evidence>
<evidence type="ECO:0000256" key="2">
    <source>
        <dbReference type="SAM" id="Phobius"/>
    </source>
</evidence>
<accession>A0A9X2PCJ0</accession>
<dbReference type="Proteomes" id="UP001151088">
    <property type="component" value="Unassembled WGS sequence"/>
</dbReference>
<protein>
    <submittedName>
        <fullName evidence="3">Flagellar biosynthetic protein FliO</fullName>
    </submittedName>
</protein>
<feature type="compositionally biased region" description="Pro residues" evidence="1">
    <location>
        <begin position="199"/>
        <end position="209"/>
    </location>
</feature>
<feature type="compositionally biased region" description="Low complexity" evidence="1">
    <location>
        <begin position="248"/>
        <end position="258"/>
    </location>
</feature>
<feature type="compositionally biased region" description="Pro residues" evidence="1">
    <location>
        <begin position="110"/>
        <end position="128"/>
    </location>
</feature>
<keyword evidence="2" id="KW-0472">Membrane</keyword>
<keyword evidence="4" id="KW-1185">Reference proteome</keyword>
<gene>
    <name evidence="3" type="ORF">NVS89_13615</name>
</gene>
<reference evidence="3" key="1">
    <citation type="submission" date="2022-08" db="EMBL/GenBank/DDBJ databases">
        <authorList>
            <person name="Li F."/>
        </authorList>
    </citation>
    <scope>NUCLEOTIDE SEQUENCE</scope>
    <source>
        <strain evidence="3">MQZ15Z-1</strain>
    </source>
</reference>
<feature type="region of interest" description="Disordered" evidence="1">
    <location>
        <begin position="96"/>
        <end position="346"/>
    </location>
</feature>
<proteinExistence type="predicted"/>
<sequence>MTEMLSALTGAGNAGLLLALAGAVVLALIVILFGRRARRRNRHAMVGGHRLAVVDQLQIDETRRLVLIQRDDVQHLVVLGGGSDFLVESGIGATPVVTQAEPHPPAREPATPPSVPPAARPPAPPPERPLASTRPAASPAFPQTRPTERTESGPRVTVKVDPAFAGMVEQLEETLRRPAVSAEPVAPRPEPVSRAEPAPRVPRPAPAPQRIPTEHRTEPGISPIPADVGREPSRPAARAPEILSPLTSAGSTAASDAPPSSPVPVNPAPARPAPLGPSSAGHGSTGPAPTSEASAPEVISPEPASPGSGRSPEVIPPSASERVPDRESGEAFDIEMANLLGRTRRP</sequence>
<dbReference type="RefSeq" id="WP_258733291.1">
    <property type="nucleotide sequence ID" value="NZ_JANTHZ010000005.1"/>
</dbReference>